<feature type="transmembrane region" description="Helical" evidence="6">
    <location>
        <begin position="44"/>
        <end position="63"/>
    </location>
</feature>
<dbReference type="RefSeq" id="WP_150337829.1">
    <property type="nucleotide sequence ID" value="NZ_JAERIX010000017.1"/>
</dbReference>
<dbReference type="EMBL" id="VXKE01000021">
    <property type="protein sequence ID" value="KAA8707822.1"/>
    <property type="molecule type" value="Genomic_DNA"/>
</dbReference>
<dbReference type="InterPro" id="IPR039653">
    <property type="entry name" value="Prenyltransferase"/>
</dbReference>
<dbReference type="Pfam" id="PF01040">
    <property type="entry name" value="UbiA"/>
    <property type="match status" value="1"/>
</dbReference>
<evidence type="ECO:0000256" key="2">
    <source>
        <dbReference type="ARBA" id="ARBA00022475"/>
    </source>
</evidence>
<dbReference type="PANTHER" id="PTHR11048">
    <property type="entry name" value="PRENYLTRANSFERASES"/>
    <property type="match status" value="1"/>
</dbReference>
<dbReference type="PANTHER" id="PTHR11048:SF5">
    <property type="entry name" value="DECAPRENYL-PHOSPHATE PHOSPHORIBOSYLTRANSFERASE"/>
    <property type="match status" value="1"/>
</dbReference>
<reference evidence="7 8" key="1">
    <citation type="submission" date="2019-09" db="EMBL/GenBank/DDBJ databases">
        <title>Draft genome sequence of various Type strains from the CCUG.</title>
        <authorList>
            <person name="Pineiro-Iglesias B."/>
            <person name="Tunovic T."/>
            <person name="Unosson C."/>
            <person name="Inganas E."/>
            <person name="Ohlen M."/>
            <person name="Cardew S."/>
            <person name="Jensie-Markopoulos S."/>
            <person name="Salva-Serra F."/>
            <person name="Jaen-Luchoro D."/>
            <person name="Karlsson R."/>
            <person name="Svensson-Stadler L."/>
            <person name="Chun J."/>
            <person name="Moore E."/>
        </authorList>
    </citation>
    <scope>NUCLEOTIDE SEQUENCE [LARGE SCALE GENOMIC DNA]</scope>
    <source>
        <strain evidence="7 8">CCUG 32756T</strain>
    </source>
</reference>
<feature type="transmembrane region" description="Helical" evidence="6">
    <location>
        <begin position="83"/>
        <end position="103"/>
    </location>
</feature>
<gene>
    <name evidence="7" type="ORF">F4V45_08120</name>
</gene>
<dbReference type="Proteomes" id="UP000323707">
    <property type="component" value="Unassembled WGS sequence"/>
</dbReference>
<proteinExistence type="predicted"/>
<evidence type="ECO:0000256" key="1">
    <source>
        <dbReference type="ARBA" id="ARBA00004141"/>
    </source>
</evidence>
<evidence type="ECO:0000313" key="8">
    <source>
        <dbReference type="Proteomes" id="UP000323707"/>
    </source>
</evidence>
<name>A0A5M9QJM7_9HELI</name>
<dbReference type="Gene3D" id="1.10.357.140">
    <property type="entry name" value="UbiA prenyltransferase"/>
    <property type="match status" value="1"/>
</dbReference>
<evidence type="ECO:0000256" key="6">
    <source>
        <dbReference type="SAM" id="Phobius"/>
    </source>
</evidence>
<evidence type="ECO:0000313" key="7">
    <source>
        <dbReference type="EMBL" id="KAA8707822.1"/>
    </source>
</evidence>
<evidence type="ECO:0000256" key="3">
    <source>
        <dbReference type="ARBA" id="ARBA00022692"/>
    </source>
</evidence>
<keyword evidence="3 6" id="KW-0812">Transmembrane</keyword>
<evidence type="ECO:0000256" key="5">
    <source>
        <dbReference type="ARBA" id="ARBA00023136"/>
    </source>
</evidence>
<sequence length="108" mass="11509">MPLPLPKVRAFITLMRPHQYSKNLFIFAPAFFGFGQYDLGAVALDLLVAFCGFCLIASGIYAINDCLDAKLDALHPSKASRPVASGAISPLLAYIFGIALILLGGGHI</sequence>
<comment type="caution">
    <text evidence="7">The sequence shown here is derived from an EMBL/GenBank/DDBJ whole genome shotgun (WGS) entry which is preliminary data.</text>
</comment>
<accession>A0A5M9QJM7</accession>
<organism evidence="7 8">
    <name type="scientific">Helicobacter canis</name>
    <dbReference type="NCBI Taxonomy" id="29419"/>
    <lineage>
        <taxon>Bacteria</taxon>
        <taxon>Pseudomonadati</taxon>
        <taxon>Campylobacterota</taxon>
        <taxon>Epsilonproteobacteria</taxon>
        <taxon>Campylobacterales</taxon>
        <taxon>Helicobacteraceae</taxon>
        <taxon>Helicobacter</taxon>
    </lineage>
</organism>
<protein>
    <recommendedName>
        <fullName evidence="9">Phosphoribose diphosphate:decaprenyl-phosphate phosphoribosyltransferase</fullName>
    </recommendedName>
</protein>
<dbReference type="InterPro" id="IPR044878">
    <property type="entry name" value="UbiA_sf"/>
</dbReference>
<evidence type="ECO:0000256" key="4">
    <source>
        <dbReference type="ARBA" id="ARBA00022989"/>
    </source>
</evidence>
<evidence type="ECO:0008006" key="9">
    <source>
        <dbReference type="Google" id="ProtNLM"/>
    </source>
</evidence>
<dbReference type="GO" id="GO:0005886">
    <property type="term" value="C:plasma membrane"/>
    <property type="evidence" value="ECO:0007669"/>
    <property type="project" value="TreeGrafter"/>
</dbReference>
<keyword evidence="2" id="KW-1003">Cell membrane</keyword>
<keyword evidence="5 6" id="KW-0472">Membrane</keyword>
<dbReference type="GO" id="GO:0016765">
    <property type="term" value="F:transferase activity, transferring alkyl or aryl (other than methyl) groups"/>
    <property type="evidence" value="ECO:0007669"/>
    <property type="project" value="InterPro"/>
</dbReference>
<comment type="subcellular location">
    <subcellularLocation>
        <location evidence="1">Membrane</location>
        <topology evidence="1">Multi-pass membrane protein</topology>
    </subcellularLocation>
</comment>
<dbReference type="InterPro" id="IPR000537">
    <property type="entry name" value="UbiA_prenyltransferase"/>
</dbReference>
<keyword evidence="4 6" id="KW-1133">Transmembrane helix</keyword>
<dbReference type="GO" id="GO:0009247">
    <property type="term" value="P:glycolipid biosynthetic process"/>
    <property type="evidence" value="ECO:0007669"/>
    <property type="project" value="TreeGrafter"/>
</dbReference>
<dbReference type="AlphaFoldDB" id="A0A5M9QJM7"/>